<dbReference type="STRING" id="797114.C475_21904"/>
<keyword evidence="4" id="KW-1185">Reference proteome</keyword>
<accession>M0CCD7</accession>
<name>M0CCD7_9EURY</name>
<dbReference type="Proteomes" id="UP000011626">
    <property type="component" value="Unassembled WGS sequence"/>
</dbReference>
<dbReference type="SUPFAM" id="SSF51004">
    <property type="entry name" value="C-terminal (heme d1) domain of cytochrome cd1-nitrite reductase"/>
    <property type="match status" value="1"/>
</dbReference>
<dbReference type="AlphaFoldDB" id="M0CCD7"/>
<organism evidence="3 4">
    <name type="scientific">Halosimplex carlsbadense 2-9-1</name>
    <dbReference type="NCBI Taxonomy" id="797114"/>
    <lineage>
        <taxon>Archaea</taxon>
        <taxon>Methanobacteriati</taxon>
        <taxon>Methanobacteriota</taxon>
        <taxon>Stenosarchaea group</taxon>
        <taxon>Halobacteria</taxon>
        <taxon>Halobacteriales</taxon>
        <taxon>Haloarculaceae</taxon>
        <taxon>Halosimplex</taxon>
    </lineage>
</organism>
<sequence length="351" mass="36475">MTDADHLALVCSTAGDGESGVYAYDADAGTLSETATTSVEHPMYLAVHPQGDRVYVANRTDGGTVSAFAVDRSDGSLERLADRSSEGAGPCYVSVDPVGRYAFVANYGGGTAAMYPLDGAGDLGPACDVVRHEGSGPNADRQADPHPHSAVPGPDGRSLYVPDLGTDEVARYRIDADEDRLRPADPPGVTLPPGTGPRHLAFGPDGEYGYLAGELDSTVTVLARDAATGALERVASASTLPEAAEGTENAPADVHVHPDGPVYVSNRGHRSVTAFAAFDDARGGLRSLGHTPTGGANPRDFAVAPDGRHLLVENRDGYDVATFSVDADGRLTERARRAVPKPTCLAFVPRA</sequence>
<dbReference type="GO" id="GO:0005829">
    <property type="term" value="C:cytosol"/>
    <property type="evidence" value="ECO:0007669"/>
    <property type="project" value="TreeGrafter"/>
</dbReference>
<feature type="region of interest" description="Disordered" evidence="2">
    <location>
        <begin position="130"/>
        <end position="161"/>
    </location>
</feature>
<evidence type="ECO:0000256" key="2">
    <source>
        <dbReference type="SAM" id="MobiDB-lite"/>
    </source>
</evidence>
<proteinExistence type="inferred from homology"/>
<dbReference type="EMBL" id="AOIU01000048">
    <property type="protein sequence ID" value="ELZ19997.1"/>
    <property type="molecule type" value="Genomic_DNA"/>
</dbReference>
<dbReference type="OrthoDB" id="201589at2157"/>
<evidence type="ECO:0000256" key="1">
    <source>
        <dbReference type="ARBA" id="ARBA00005564"/>
    </source>
</evidence>
<dbReference type="InterPro" id="IPR011048">
    <property type="entry name" value="Haem_d1_sf"/>
</dbReference>
<gene>
    <name evidence="3" type="ORF">C475_21904</name>
</gene>
<dbReference type="eggNOG" id="arCOG02562">
    <property type="taxonomic scope" value="Archaea"/>
</dbReference>
<evidence type="ECO:0000313" key="3">
    <source>
        <dbReference type="EMBL" id="ELZ19997.1"/>
    </source>
</evidence>
<dbReference type="PATRIC" id="fig|797114.5.peg.4419"/>
<protein>
    <submittedName>
        <fullName evidence="3">6-phosphogluconolactonase</fullName>
    </submittedName>
</protein>
<comment type="similarity">
    <text evidence="1">Belongs to the cycloisomerase 2 family.</text>
</comment>
<dbReference type="PANTHER" id="PTHR30344">
    <property type="entry name" value="6-PHOSPHOGLUCONOLACTONASE-RELATED"/>
    <property type="match status" value="1"/>
</dbReference>
<evidence type="ECO:0000313" key="4">
    <source>
        <dbReference type="Proteomes" id="UP000011626"/>
    </source>
</evidence>
<dbReference type="RefSeq" id="WP_006886044.1">
    <property type="nucleotide sequence ID" value="NZ_AOIU01000048.1"/>
</dbReference>
<dbReference type="GO" id="GO:0017057">
    <property type="term" value="F:6-phosphogluconolactonase activity"/>
    <property type="evidence" value="ECO:0007669"/>
    <property type="project" value="TreeGrafter"/>
</dbReference>
<reference evidence="3 4" key="1">
    <citation type="journal article" date="2014" name="PLoS Genet.">
        <title>Phylogenetically driven sequencing of extremely halophilic archaea reveals strategies for static and dynamic osmo-response.</title>
        <authorList>
            <person name="Becker E.A."/>
            <person name="Seitzer P.M."/>
            <person name="Tritt A."/>
            <person name="Larsen D."/>
            <person name="Krusor M."/>
            <person name="Yao A.I."/>
            <person name="Wu D."/>
            <person name="Madern D."/>
            <person name="Eisen J.A."/>
            <person name="Darling A.E."/>
            <person name="Facciotti M.T."/>
        </authorList>
    </citation>
    <scope>NUCLEOTIDE SEQUENCE [LARGE SCALE GENOMIC DNA]</scope>
    <source>
        <strain evidence="3 4">2-9-1</strain>
    </source>
</reference>
<dbReference type="Pfam" id="PF10282">
    <property type="entry name" value="Lactonase"/>
    <property type="match status" value="1"/>
</dbReference>
<dbReference type="Gene3D" id="2.130.10.10">
    <property type="entry name" value="YVTN repeat-like/Quinoprotein amine dehydrogenase"/>
    <property type="match status" value="1"/>
</dbReference>
<comment type="caution">
    <text evidence="3">The sequence shown here is derived from an EMBL/GenBank/DDBJ whole genome shotgun (WGS) entry which is preliminary data.</text>
</comment>
<dbReference type="InterPro" id="IPR050282">
    <property type="entry name" value="Cycloisomerase_2"/>
</dbReference>
<dbReference type="PANTHER" id="PTHR30344:SF1">
    <property type="entry name" value="6-PHOSPHOGLUCONOLACTONASE"/>
    <property type="match status" value="1"/>
</dbReference>
<dbReference type="InterPro" id="IPR019405">
    <property type="entry name" value="Lactonase_7-beta_prop"/>
</dbReference>
<dbReference type="InterPro" id="IPR015943">
    <property type="entry name" value="WD40/YVTN_repeat-like_dom_sf"/>
</dbReference>